<dbReference type="AlphaFoldDB" id="A0AAU9M6W9"/>
<protein>
    <submittedName>
        <fullName evidence="2">Uncharacterized protein</fullName>
    </submittedName>
</protein>
<comment type="caution">
    <text evidence="2">The sequence shown here is derived from an EMBL/GenBank/DDBJ whole genome shotgun (WGS) entry which is preliminary data.</text>
</comment>
<keyword evidence="3" id="KW-1185">Reference proteome</keyword>
<organism evidence="2 3">
    <name type="scientific">Lactuca virosa</name>
    <dbReference type="NCBI Taxonomy" id="75947"/>
    <lineage>
        <taxon>Eukaryota</taxon>
        <taxon>Viridiplantae</taxon>
        <taxon>Streptophyta</taxon>
        <taxon>Embryophyta</taxon>
        <taxon>Tracheophyta</taxon>
        <taxon>Spermatophyta</taxon>
        <taxon>Magnoliopsida</taxon>
        <taxon>eudicotyledons</taxon>
        <taxon>Gunneridae</taxon>
        <taxon>Pentapetalae</taxon>
        <taxon>asterids</taxon>
        <taxon>campanulids</taxon>
        <taxon>Asterales</taxon>
        <taxon>Asteraceae</taxon>
        <taxon>Cichorioideae</taxon>
        <taxon>Cichorieae</taxon>
        <taxon>Lactucinae</taxon>
        <taxon>Lactuca</taxon>
    </lineage>
</organism>
<sequence>MGRATNKIKVGEKRKFEGSARPDKLLQQYREFPSSGPRELTLAMVRSIEEADKPAKRGKKAATQKETKVAKTTKGQTPTKRRSDKAALSQPEPKKQKKPARRLILQSSSDSDSEYVPPKHTSAPPSESESESSDEEASGRGNTPPRSPTPEIPVPGVQPKQGGEKKKVNEASIPLILFRKQRHLIRNLKKN</sequence>
<reference evidence="2 3" key="1">
    <citation type="submission" date="2022-01" db="EMBL/GenBank/DDBJ databases">
        <authorList>
            <person name="Xiong W."/>
            <person name="Schranz E."/>
        </authorList>
    </citation>
    <scope>NUCLEOTIDE SEQUENCE [LARGE SCALE GENOMIC DNA]</scope>
</reference>
<feature type="region of interest" description="Disordered" evidence="1">
    <location>
        <begin position="1"/>
        <end position="175"/>
    </location>
</feature>
<feature type="compositionally biased region" description="Basic and acidic residues" evidence="1">
    <location>
        <begin position="9"/>
        <end position="24"/>
    </location>
</feature>
<evidence type="ECO:0000256" key="1">
    <source>
        <dbReference type="SAM" id="MobiDB-lite"/>
    </source>
</evidence>
<evidence type="ECO:0000313" key="2">
    <source>
        <dbReference type="EMBL" id="CAH1421904.1"/>
    </source>
</evidence>
<gene>
    <name evidence="2" type="ORF">LVIROSA_LOCUS9276</name>
</gene>
<dbReference type="Proteomes" id="UP001157418">
    <property type="component" value="Unassembled WGS sequence"/>
</dbReference>
<accession>A0AAU9M6W9</accession>
<evidence type="ECO:0000313" key="3">
    <source>
        <dbReference type="Proteomes" id="UP001157418"/>
    </source>
</evidence>
<proteinExistence type="predicted"/>
<dbReference type="EMBL" id="CAKMRJ010001112">
    <property type="protein sequence ID" value="CAH1421904.1"/>
    <property type="molecule type" value="Genomic_DNA"/>
</dbReference>
<name>A0AAU9M6W9_9ASTR</name>